<keyword evidence="5 9" id="KW-0472">Membrane</keyword>
<dbReference type="SUPFAM" id="SSF81321">
    <property type="entry name" value="Family A G protein-coupled receptor-like"/>
    <property type="match status" value="1"/>
</dbReference>
<evidence type="ECO:0000256" key="2">
    <source>
        <dbReference type="ARBA" id="ARBA00022692"/>
    </source>
</evidence>
<evidence type="ECO:0000256" key="7">
    <source>
        <dbReference type="ARBA" id="ARBA00023224"/>
    </source>
</evidence>
<keyword evidence="4 8" id="KW-0297">G-protein coupled receptor</keyword>
<evidence type="ECO:0000313" key="11">
    <source>
        <dbReference type="EMBL" id="CAH3173098.1"/>
    </source>
</evidence>
<dbReference type="Proteomes" id="UP001159427">
    <property type="component" value="Unassembled WGS sequence"/>
</dbReference>
<dbReference type="Gene3D" id="1.20.1070.10">
    <property type="entry name" value="Rhodopsin 7-helix transmembrane proteins"/>
    <property type="match status" value="1"/>
</dbReference>
<feature type="transmembrane region" description="Helical" evidence="9">
    <location>
        <begin position="188"/>
        <end position="208"/>
    </location>
</feature>
<dbReference type="CDD" id="cd00637">
    <property type="entry name" value="7tm_classA_rhodopsin-like"/>
    <property type="match status" value="1"/>
</dbReference>
<dbReference type="PROSITE" id="PS00237">
    <property type="entry name" value="G_PROTEIN_RECEP_F1_1"/>
    <property type="match status" value="1"/>
</dbReference>
<evidence type="ECO:0000256" key="9">
    <source>
        <dbReference type="SAM" id="Phobius"/>
    </source>
</evidence>
<dbReference type="Pfam" id="PF00001">
    <property type="entry name" value="7tm_1"/>
    <property type="match status" value="1"/>
</dbReference>
<feature type="domain" description="G-protein coupled receptors family 1 profile" evidence="10">
    <location>
        <begin position="1"/>
        <end position="207"/>
    </location>
</feature>
<comment type="subcellular location">
    <subcellularLocation>
        <location evidence="1">Membrane</location>
        <topology evidence="1">Multi-pass membrane protein</topology>
    </subcellularLocation>
</comment>
<feature type="transmembrane region" description="Helical" evidence="9">
    <location>
        <begin position="53"/>
        <end position="74"/>
    </location>
</feature>
<evidence type="ECO:0000256" key="3">
    <source>
        <dbReference type="ARBA" id="ARBA00022989"/>
    </source>
</evidence>
<keyword evidence="3 9" id="KW-1133">Transmembrane helix</keyword>
<dbReference type="InterPro" id="IPR000276">
    <property type="entry name" value="GPCR_Rhodpsn"/>
</dbReference>
<evidence type="ECO:0000256" key="8">
    <source>
        <dbReference type="RuleBase" id="RU000688"/>
    </source>
</evidence>
<comment type="similarity">
    <text evidence="8">Belongs to the G-protein coupled receptor 1 family.</text>
</comment>
<sequence length="210" mass="23922">MMDLPRYLHVSSWFSLKISAMVSALTLTVLAIERYHAILKPFRRDLLLNNGNIKRAIAFVWVLSIVFTLPEFFLTGMESKRVCSACSGPWSLNANQASRVYLYFYSVVSTYVPLGVFLFGYGSLIKGLYFSNTICATDSDQDRDDKKKLVVTIIMATVGFVVGYGTPVVFYCVMTFHNGERFKSNLHYQLLSVFSFVFICSLSFFMRFSK</sequence>
<gene>
    <name evidence="11" type="ORF">PEVE_00008863</name>
</gene>
<dbReference type="PRINTS" id="PR00237">
    <property type="entry name" value="GPCRRHODOPSN"/>
</dbReference>
<dbReference type="PROSITE" id="PS50262">
    <property type="entry name" value="G_PROTEIN_RECEP_F1_2"/>
    <property type="match status" value="1"/>
</dbReference>
<dbReference type="InterPro" id="IPR017452">
    <property type="entry name" value="GPCR_Rhodpsn_7TM"/>
</dbReference>
<evidence type="ECO:0000259" key="10">
    <source>
        <dbReference type="PROSITE" id="PS50262"/>
    </source>
</evidence>
<accession>A0ABN8R5L7</accession>
<keyword evidence="12" id="KW-1185">Reference proteome</keyword>
<feature type="transmembrane region" description="Helical" evidence="9">
    <location>
        <begin position="12"/>
        <end position="32"/>
    </location>
</feature>
<evidence type="ECO:0000256" key="5">
    <source>
        <dbReference type="ARBA" id="ARBA00023136"/>
    </source>
</evidence>
<name>A0ABN8R5L7_9CNID</name>
<feature type="transmembrane region" description="Helical" evidence="9">
    <location>
        <begin position="100"/>
        <end position="121"/>
    </location>
</feature>
<dbReference type="EMBL" id="CALNXI010001602">
    <property type="protein sequence ID" value="CAH3173098.1"/>
    <property type="molecule type" value="Genomic_DNA"/>
</dbReference>
<dbReference type="PANTHER" id="PTHR45695">
    <property type="entry name" value="LEUCOKININ RECEPTOR-RELATED"/>
    <property type="match status" value="1"/>
</dbReference>
<keyword evidence="6 8" id="KW-0675">Receptor</keyword>
<dbReference type="PANTHER" id="PTHR45695:SF9">
    <property type="entry name" value="LEUCOKININ RECEPTOR"/>
    <property type="match status" value="1"/>
</dbReference>
<evidence type="ECO:0000256" key="6">
    <source>
        <dbReference type="ARBA" id="ARBA00023170"/>
    </source>
</evidence>
<evidence type="ECO:0000256" key="4">
    <source>
        <dbReference type="ARBA" id="ARBA00023040"/>
    </source>
</evidence>
<feature type="transmembrane region" description="Helical" evidence="9">
    <location>
        <begin position="149"/>
        <end position="176"/>
    </location>
</feature>
<evidence type="ECO:0000313" key="12">
    <source>
        <dbReference type="Proteomes" id="UP001159427"/>
    </source>
</evidence>
<keyword evidence="7 8" id="KW-0807">Transducer</keyword>
<protein>
    <recommendedName>
        <fullName evidence="10">G-protein coupled receptors family 1 profile domain-containing protein</fullName>
    </recommendedName>
</protein>
<organism evidence="11 12">
    <name type="scientific">Porites evermanni</name>
    <dbReference type="NCBI Taxonomy" id="104178"/>
    <lineage>
        <taxon>Eukaryota</taxon>
        <taxon>Metazoa</taxon>
        <taxon>Cnidaria</taxon>
        <taxon>Anthozoa</taxon>
        <taxon>Hexacorallia</taxon>
        <taxon>Scleractinia</taxon>
        <taxon>Fungiina</taxon>
        <taxon>Poritidae</taxon>
        <taxon>Porites</taxon>
    </lineage>
</organism>
<proteinExistence type="inferred from homology"/>
<evidence type="ECO:0000256" key="1">
    <source>
        <dbReference type="ARBA" id="ARBA00004141"/>
    </source>
</evidence>
<keyword evidence="2 8" id="KW-0812">Transmembrane</keyword>
<comment type="caution">
    <text evidence="11">The sequence shown here is derived from an EMBL/GenBank/DDBJ whole genome shotgun (WGS) entry which is preliminary data.</text>
</comment>
<reference evidence="11 12" key="1">
    <citation type="submission" date="2022-05" db="EMBL/GenBank/DDBJ databases">
        <authorList>
            <consortium name="Genoscope - CEA"/>
            <person name="William W."/>
        </authorList>
    </citation>
    <scope>NUCLEOTIDE SEQUENCE [LARGE SCALE GENOMIC DNA]</scope>
</reference>